<organism evidence="1 2">
    <name type="scientific">Helicobacter typhlonius</name>
    <dbReference type="NCBI Taxonomy" id="76936"/>
    <lineage>
        <taxon>Bacteria</taxon>
        <taxon>Pseudomonadati</taxon>
        <taxon>Campylobacterota</taxon>
        <taxon>Epsilonproteobacteria</taxon>
        <taxon>Campylobacterales</taxon>
        <taxon>Helicobacteraceae</taxon>
        <taxon>Helicobacter</taxon>
    </lineage>
</organism>
<protein>
    <submittedName>
        <fullName evidence="1">Uncharacterized protein</fullName>
    </submittedName>
</protein>
<accession>A0A0S4PUU8</accession>
<reference evidence="2" key="1">
    <citation type="submission" date="2015-11" db="EMBL/GenBank/DDBJ databases">
        <authorList>
            <person name="Anvar S.Y."/>
        </authorList>
    </citation>
    <scope>NUCLEOTIDE SEQUENCE [LARGE SCALE GENOMIC DNA]</scope>
</reference>
<dbReference type="AlphaFoldDB" id="A0A0S4PUU8"/>
<evidence type="ECO:0000313" key="2">
    <source>
        <dbReference type="Proteomes" id="UP000064525"/>
    </source>
</evidence>
<evidence type="ECO:0000313" key="1">
    <source>
        <dbReference type="EMBL" id="CUU38994.1"/>
    </source>
</evidence>
<gene>
    <name evidence="1" type="ORF">BN2458_PEG0107</name>
</gene>
<dbReference type="EMBL" id="LN907858">
    <property type="protein sequence ID" value="CUU38994.1"/>
    <property type="molecule type" value="Genomic_DNA"/>
</dbReference>
<dbReference type="KEGG" id="hty:BN2458_PEG0107"/>
<name>A0A0S4PUU8_9HELI</name>
<sequence>MIRLCVKCIHHKLHIKEIQQMPYSFLESFRILTNYKVRVE</sequence>
<dbReference type="Proteomes" id="UP000064525">
    <property type="component" value="Chromosome I"/>
</dbReference>
<proteinExistence type="predicted"/>